<keyword evidence="5" id="KW-1185">Reference proteome</keyword>
<dbReference type="PROSITE" id="PS01227">
    <property type="entry name" value="UPF0012"/>
    <property type="match status" value="1"/>
</dbReference>
<comment type="similarity">
    <text evidence="1">Belongs to the carbon-nitrogen hydrolase superfamily. NIT1/NIT2 family.</text>
</comment>
<dbReference type="Pfam" id="PF00795">
    <property type="entry name" value="CN_hydrolase"/>
    <property type="match status" value="1"/>
</dbReference>
<dbReference type="PANTHER" id="PTHR23088">
    <property type="entry name" value="NITRILASE-RELATED"/>
    <property type="match status" value="1"/>
</dbReference>
<organism evidence="4 5">
    <name type="scientific">Romboutsia maritimum</name>
    <dbReference type="NCBI Taxonomy" id="2020948"/>
    <lineage>
        <taxon>Bacteria</taxon>
        <taxon>Bacillati</taxon>
        <taxon>Bacillota</taxon>
        <taxon>Clostridia</taxon>
        <taxon>Peptostreptococcales</taxon>
        <taxon>Peptostreptococcaceae</taxon>
        <taxon>Romboutsia</taxon>
    </lineage>
</organism>
<evidence type="ECO:0000259" key="3">
    <source>
        <dbReference type="PROSITE" id="PS50263"/>
    </source>
</evidence>
<evidence type="ECO:0000313" key="5">
    <source>
        <dbReference type="Proteomes" id="UP000243494"/>
    </source>
</evidence>
<dbReference type="InterPro" id="IPR003010">
    <property type="entry name" value="C-N_Hydrolase"/>
</dbReference>
<dbReference type="PROSITE" id="PS50263">
    <property type="entry name" value="CN_HYDROLASE"/>
    <property type="match status" value="1"/>
</dbReference>
<dbReference type="AlphaFoldDB" id="A0A371IVU6"/>
<proteinExistence type="inferred from homology"/>
<dbReference type="InterPro" id="IPR001110">
    <property type="entry name" value="UPF0012_CS"/>
</dbReference>
<dbReference type="GO" id="GO:0050152">
    <property type="term" value="F:omega-amidase activity"/>
    <property type="evidence" value="ECO:0007669"/>
    <property type="project" value="TreeGrafter"/>
</dbReference>
<gene>
    <name evidence="4" type="ORF">CHF27_002870</name>
</gene>
<dbReference type="RefSeq" id="WP_095405986.1">
    <property type="nucleotide sequence ID" value="NZ_NOJZ02000002.1"/>
</dbReference>
<sequence>MNTLKVAMIQMNIDKYISKNIDTTNNFIKKVAKENVDIAILPEMFCCPYETSNFPLYSQQENSPCYLSISNMAKKNKIYIVAGSMPERDENGNIFNTSYVFDRNGNQIAKHRKMHLFDIQIEGGQHFKESDKLSAGNNVTVFNTEFCKIGLAICYDIRFPELSRLMVDNGAKIIIIPAAFNMSTGPSHWEILFKSRALDNQVYTIGVSSARNYDAPYISYGNSIIVSPWGEIIERMDENEGYRVCTLDLDYVDKIRKELPLLKHRRKDIYKLT</sequence>
<keyword evidence="2 4" id="KW-0378">Hydrolase</keyword>
<dbReference type="InterPro" id="IPR036526">
    <property type="entry name" value="C-N_Hydrolase_sf"/>
</dbReference>
<dbReference type="Proteomes" id="UP000243494">
    <property type="component" value="Unassembled WGS sequence"/>
</dbReference>
<protein>
    <submittedName>
        <fullName evidence="4">Carbon-nitrogen hydrolase family protein</fullName>
    </submittedName>
</protein>
<dbReference type="Gene3D" id="3.60.110.10">
    <property type="entry name" value="Carbon-nitrogen hydrolase"/>
    <property type="match status" value="1"/>
</dbReference>
<dbReference type="InterPro" id="IPR045254">
    <property type="entry name" value="Nit1/2_C-N_Hydrolase"/>
</dbReference>
<name>A0A371IVU6_9FIRM</name>
<dbReference type="SUPFAM" id="SSF56317">
    <property type="entry name" value="Carbon-nitrogen hydrolase"/>
    <property type="match status" value="1"/>
</dbReference>
<dbReference type="GO" id="GO:0006528">
    <property type="term" value="P:asparagine metabolic process"/>
    <property type="evidence" value="ECO:0007669"/>
    <property type="project" value="TreeGrafter"/>
</dbReference>
<dbReference type="EMBL" id="NOJZ02000002">
    <property type="protein sequence ID" value="RDY24600.1"/>
    <property type="molecule type" value="Genomic_DNA"/>
</dbReference>
<dbReference type="OrthoDB" id="9811121at2"/>
<reference evidence="4 5" key="1">
    <citation type="journal article" date="2017" name="Genome Announc.">
        <title>Draft Genome Sequence of Romboutsia maritimum sp. nov. Strain CCRI-22766(T), Isolated from Coastal Estuarine Mud.</title>
        <authorList>
            <person name="Maheux A.F."/>
            <person name="Boudreau D.K."/>
            <person name="Berube E."/>
            <person name="Boissinot M."/>
            <person name="Raymond F."/>
            <person name="Brodeur S."/>
            <person name="Corbeil J."/>
            <person name="Brightwell G."/>
            <person name="Broda D."/>
            <person name="Omar R.F."/>
            <person name="Bergeron M.G."/>
        </authorList>
    </citation>
    <scope>NUCLEOTIDE SEQUENCE [LARGE SCALE GENOMIC DNA]</scope>
    <source>
        <strain evidence="4 5">CCRI-22766</strain>
    </source>
</reference>
<evidence type="ECO:0000256" key="2">
    <source>
        <dbReference type="ARBA" id="ARBA00022801"/>
    </source>
</evidence>
<dbReference type="GO" id="GO:0006541">
    <property type="term" value="P:glutamine metabolic process"/>
    <property type="evidence" value="ECO:0007669"/>
    <property type="project" value="TreeGrafter"/>
</dbReference>
<evidence type="ECO:0000256" key="1">
    <source>
        <dbReference type="ARBA" id="ARBA00010613"/>
    </source>
</evidence>
<dbReference type="GO" id="GO:0006107">
    <property type="term" value="P:oxaloacetate metabolic process"/>
    <property type="evidence" value="ECO:0007669"/>
    <property type="project" value="TreeGrafter"/>
</dbReference>
<comment type="caution">
    <text evidence="4">The sequence shown here is derived from an EMBL/GenBank/DDBJ whole genome shotgun (WGS) entry which is preliminary data.</text>
</comment>
<accession>A0A371IVU6</accession>
<feature type="domain" description="CN hydrolase" evidence="3">
    <location>
        <begin position="4"/>
        <end position="249"/>
    </location>
</feature>
<dbReference type="PANTHER" id="PTHR23088:SF30">
    <property type="entry name" value="OMEGA-AMIDASE NIT2"/>
    <property type="match status" value="1"/>
</dbReference>
<evidence type="ECO:0000313" key="4">
    <source>
        <dbReference type="EMBL" id="RDY24600.1"/>
    </source>
</evidence>
<dbReference type="CDD" id="cd07572">
    <property type="entry name" value="nit"/>
    <property type="match status" value="1"/>
</dbReference>